<comment type="similarity">
    <text evidence="1 7">Belongs to the universal ribosomal protein uL2 family.</text>
</comment>
<evidence type="ECO:0000313" key="12">
    <source>
        <dbReference type="Proteomes" id="UP000237947"/>
    </source>
</evidence>
<dbReference type="GO" id="GO:0003735">
    <property type="term" value="F:structural constituent of ribosome"/>
    <property type="evidence" value="ECO:0007669"/>
    <property type="project" value="InterPro"/>
</dbReference>
<name>A0A2S0KLR4_9FIRM</name>
<proteinExistence type="inferred from homology"/>
<feature type="compositionally biased region" description="Basic residues" evidence="8">
    <location>
        <begin position="258"/>
        <end position="275"/>
    </location>
</feature>
<evidence type="ECO:0000256" key="5">
    <source>
        <dbReference type="ARBA" id="ARBA00023274"/>
    </source>
</evidence>
<organism evidence="11 12">
    <name type="scientific">Fastidiosipila sanguinis</name>
    <dbReference type="NCBI Taxonomy" id="236753"/>
    <lineage>
        <taxon>Bacteria</taxon>
        <taxon>Bacillati</taxon>
        <taxon>Bacillota</taxon>
        <taxon>Clostridia</taxon>
        <taxon>Eubacteriales</taxon>
        <taxon>Oscillospiraceae</taxon>
        <taxon>Fastidiosipila</taxon>
    </lineage>
</organism>
<evidence type="ECO:0000259" key="9">
    <source>
        <dbReference type="SMART" id="SM01382"/>
    </source>
</evidence>
<dbReference type="InterPro" id="IPR002171">
    <property type="entry name" value="Ribosomal_uL2"/>
</dbReference>
<evidence type="ECO:0000256" key="3">
    <source>
        <dbReference type="ARBA" id="ARBA00022884"/>
    </source>
</evidence>
<dbReference type="PANTHER" id="PTHR13691:SF5">
    <property type="entry name" value="LARGE RIBOSOMAL SUBUNIT PROTEIN UL2M"/>
    <property type="match status" value="1"/>
</dbReference>
<dbReference type="PANTHER" id="PTHR13691">
    <property type="entry name" value="RIBOSOMAL PROTEIN L2"/>
    <property type="match status" value="1"/>
</dbReference>
<dbReference type="FunFam" id="4.10.950.10:FF:000001">
    <property type="entry name" value="50S ribosomal protein L2"/>
    <property type="match status" value="1"/>
</dbReference>
<dbReference type="FunFam" id="2.30.30.30:FF:000001">
    <property type="entry name" value="50S ribosomal protein L2"/>
    <property type="match status" value="1"/>
</dbReference>
<dbReference type="PROSITE" id="PS00467">
    <property type="entry name" value="RIBOSOMAL_L2"/>
    <property type="match status" value="1"/>
</dbReference>
<dbReference type="InterPro" id="IPR005880">
    <property type="entry name" value="Ribosomal_uL2_bac/org-type"/>
</dbReference>
<feature type="domain" description="Large ribosomal subunit protein uL2 C-terminal" evidence="9">
    <location>
        <begin position="124"/>
        <end position="253"/>
    </location>
</feature>
<comment type="subunit">
    <text evidence="7">Part of the 50S ribosomal subunit. Forms a bridge to the 30S subunit in the 70S ribosome.</text>
</comment>
<evidence type="ECO:0000256" key="2">
    <source>
        <dbReference type="ARBA" id="ARBA00022730"/>
    </source>
</evidence>
<dbReference type="NCBIfam" id="TIGR01171">
    <property type="entry name" value="rplB_bact"/>
    <property type="match status" value="1"/>
</dbReference>
<dbReference type="FunFam" id="2.40.50.140:FF:000003">
    <property type="entry name" value="50S ribosomal protein L2"/>
    <property type="match status" value="1"/>
</dbReference>
<evidence type="ECO:0000256" key="4">
    <source>
        <dbReference type="ARBA" id="ARBA00022980"/>
    </source>
</evidence>
<evidence type="ECO:0000256" key="8">
    <source>
        <dbReference type="SAM" id="MobiDB-lite"/>
    </source>
</evidence>
<dbReference type="Proteomes" id="UP000237947">
    <property type="component" value="Chromosome"/>
</dbReference>
<dbReference type="OrthoDB" id="9778722at2"/>
<dbReference type="RefSeq" id="WP_106011933.1">
    <property type="nucleotide sequence ID" value="NZ_CP027226.1"/>
</dbReference>
<dbReference type="AlphaFoldDB" id="A0A2S0KLR4"/>
<evidence type="ECO:0000256" key="7">
    <source>
        <dbReference type="HAMAP-Rule" id="MF_01320"/>
    </source>
</evidence>
<feature type="region of interest" description="Disordered" evidence="8">
    <location>
        <begin position="1"/>
        <end position="53"/>
    </location>
</feature>
<dbReference type="GO" id="GO:0019843">
    <property type="term" value="F:rRNA binding"/>
    <property type="evidence" value="ECO:0007669"/>
    <property type="project" value="UniProtKB-UniRule"/>
</dbReference>
<dbReference type="SMART" id="SM01383">
    <property type="entry name" value="Ribosomal_L2"/>
    <property type="match status" value="1"/>
</dbReference>
<dbReference type="GO" id="GO:0002181">
    <property type="term" value="P:cytoplasmic translation"/>
    <property type="evidence" value="ECO:0007669"/>
    <property type="project" value="TreeGrafter"/>
</dbReference>
<evidence type="ECO:0000256" key="6">
    <source>
        <dbReference type="ARBA" id="ARBA00035242"/>
    </source>
</evidence>
<evidence type="ECO:0000259" key="10">
    <source>
        <dbReference type="SMART" id="SM01383"/>
    </source>
</evidence>
<dbReference type="InterPro" id="IPR022669">
    <property type="entry name" value="Ribosomal_uL2_C"/>
</dbReference>
<reference evidence="12" key="1">
    <citation type="submission" date="2018-02" db="EMBL/GenBank/DDBJ databases">
        <authorList>
            <person name="Holder M.E."/>
            <person name="Ajami N.J."/>
            <person name="Petrosino J.F."/>
        </authorList>
    </citation>
    <scope>NUCLEOTIDE SEQUENCE [LARGE SCALE GENOMIC DNA]</scope>
    <source>
        <strain evidence="12">CCUG 47711</strain>
    </source>
</reference>
<dbReference type="Gene3D" id="2.30.30.30">
    <property type="match status" value="1"/>
</dbReference>
<evidence type="ECO:0000313" key="11">
    <source>
        <dbReference type="EMBL" id="AVM41947.1"/>
    </source>
</evidence>
<dbReference type="InterPro" id="IPR022666">
    <property type="entry name" value="Ribosomal_uL2_RNA-bd_dom"/>
</dbReference>
<keyword evidence="5 7" id="KW-0687">Ribonucleoprotein</keyword>
<dbReference type="InterPro" id="IPR014722">
    <property type="entry name" value="Rib_uL2_dom2"/>
</dbReference>
<evidence type="ECO:0000256" key="1">
    <source>
        <dbReference type="ARBA" id="ARBA00005636"/>
    </source>
</evidence>
<dbReference type="SUPFAM" id="SSF50104">
    <property type="entry name" value="Translation proteins SH3-like domain"/>
    <property type="match status" value="1"/>
</dbReference>
<gene>
    <name evidence="7" type="primary">rplB</name>
    <name evidence="11" type="ORF">C5Q98_01260</name>
</gene>
<comment type="function">
    <text evidence="7">One of the primary rRNA binding proteins. Required for association of the 30S and 50S subunits to form the 70S ribosome, for tRNA binding and peptide bond formation. It has been suggested to have peptidyltransferase activity; this is somewhat controversial. Makes several contacts with the 16S rRNA in the 70S ribosome.</text>
</comment>
<dbReference type="SMART" id="SM01382">
    <property type="entry name" value="Ribosomal_L2_C"/>
    <property type="match status" value="1"/>
</dbReference>
<feature type="compositionally biased region" description="Basic residues" evidence="8">
    <location>
        <begin position="210"/>
        <end position="220"/>
    </location>
</feature>
<protein>
    <recommendedName>
        <fullName evidence="6 7">Large ribosomal subunit protein uL2</fullName>
    </recommendedName>
</protein>
<dbReference type="HAMAP" id="MF_01320_B">
    <property type="entry name" value="Ribosomal_uL2_B"/>
    <property type="match status" value="1"/>
</dbReference>
<keyword evidence="3 7" id="KW-0694">RNA-binding</keyword>
<feature type="domain" description="Large ribosomal subunit protein uL2 RNA-binding" evidence="10">
    <location>
        <begin position="42"/>
        <end position="118"/>
    </location>
</feature>
<sequence>MAVKNYKPTSPARRGMSVVDYSGLTKKSPEKRLAKSKKRGSGRNNSGKITIRFRGGGNKRKLREIDWRRDKDGVPAKVVAVEYDPNRTAFIALLQYLDGEKRYILQPKGLKEGDKVLSGETAEIRVGNTKKLKDIPTGTMVHNIELRPGYGAQMVRTAGAGAQLVAKEGKYATLKLPSGEYRLVLLECKATIGVVGNAEHENVNVGKAGKTRYKGKRPHVRGVVMNPNDHPHGGGEGKSPVGRPSPVSPWGQKTLGYKTRKKNKPSNKYIVRRRK</sequence>
<dbReference type="KEGG" id="fsa:C5Q98_01260"/>
<keyword evidence="2 7" id="KW-0699">rRNA-binding</keyword>
<dbReference type="Pfam" id="PF03947">
    <property type="entry name" value="Ribosomal_L2_C"/>
    <property type="match status" value="1"/>
</dbReference>
<dbReference type="Pfam" id="PF00181">
    <property type="entry name" value="Ribosomal_L2_N"/>
    <property type="match status" value="1"/>
</dbReference>
<keyword evidence="12" id="KW-1185">Reference proteome</keyword>
<dbReference type="InterPro" id="IPR014726">
    <property type="entry name" value="Ribosomal_uL2_dom3"/>
</dbReference>
<keyword evidence="4 7" id="KW-0689">Ribosomal protein</keyword>
<dbReference type="Gene3D" id="2.40.50.140">
    <property type="entry name" value="Nucleic acid-binding proteins"/>
    <property type="match status" value="1"/>
</dbReference>
<dbReference type="GO" id="GO:0015934">
    <property type="term" value="C:large ribosomal subunit"/>
    <property type="evidence" value="ECO:0007669"/>
    <property type="project" value="InterPro"/>
</dbReference>
<accession>A0A2S0KLR4</accession>
<dbReference type="GO" id="GO:0016740">
    <property type="term" value="F:transferase activity"/>
    <property type="evidence" value="ECO:0007669"/>
    <property type="project" value="InterPro"/>
</dbReference>
<dbReference type="PIRSF" id="PIRSF002158">
    <property type="entry name" value="Ribosomal_L2"/>
    <property type="match status" value="1"/>
</dbReference>
<dbReference type="EMBL" id="CP027226">
    <property type="protein sequence ID" value="AVM41947.1"/>
    <property type="molecule type" value="Genomic_DNA"/>
</dbReference>
<feature type="region of interest" description="Disordered" evidence="8">
    <location>
        <begin position="210"/>
        <end position="275"/>
    </location>
</feature>
<dbReference type="Gene3D" id="4.10.950.10">
    <property type="entry name" value="Ribosomal protein L2, domain 3"/>
    <property type="match status" value="1"/>
</dbReference>
<dbReference type="InterPro" id="IPR008991">
    <property type="entry name" value="Translation_prot_SH3-like_sf"/>
</dbReference>
<dbReference type="InterPro" id="IPR022671">
    <property type="entry name" value="Ribosomal_uL2_CS"/>
</dbReference>
<dbReference type="InterPro" id="IPR012340">
    <property type="entry name" value="NA-bd_OB-fold"/>
</dbReference>
<dbReference type="SUPFAM" id="SSF50249">
    <property type="entry name" value="Nucleic acid-binding proteins"/>
    <property type="match status" value="1"/>
</dbReference>